<evidence type="ECO:0000313" key="3">
    <source>
        <dbReference type="Proteomes" id="UP000001231"/>
    </source>
</evidence>
<accession>C7R650</accession>
<name>C7R650_KANKD</name>
<dbReference type="HOGENOM" id="CLU_1803599_0_0_6"/>
<reference evidence="2 3" key="1">
    <citation type="journal article" date="2009" name="Stand. Genomic Sci.">
        <title>Complete genome sequence of Kangiella koreensis type strain (SW-125).</title>
        <authorList>
            <person name="Han C."/>
            <person name="Sikorski J."/>
            <person name="Lapidus A."/>
            <person name="Nolan M."/>
            <person name="Glavina Del Rio T."/>
            <person name="Tice H."/>
            <person name="Cheng J.F."/>
            <person name="Lucas S."/>
            <person name="Chen F."/>
            <person name="Copeland A."/>
            <person name="Ivanova N."/>
            <person name="Mavromatis K."/>
            <person name="Ovchinnikova G."/>
            <person name="Pati A."/>
            <person name="Bruce D."/>
            <person name="Goodwin L."/>
            <person name="Pitluck S."/>
            <person name="Chen A."/>
            <person name="Palaniappan K."/>
            <person name="Land M."/>
            <person name="Hauser L."/>
            <person name="Chang Y.J."/>
            <person name="Jeffries C.D."/>
            <person name="Chain P."/>
            <person name="Saunders E."/>
            <person name="Brettin T."/>
            <person name="Goker M."/>
            <person name="Tindall B.J."/>
            <person name="Bristow J."/>
            <person name="Eisen J.A."/>
            <person name="Markowitz V."/>
            <person name="Hugenholtz P."/>
            <person name="Kyrpides N.C."/>
            <person name="Klenk H.P."/>
            <person name="Detter J.C."/>
        </authorList>
    </citation>
    <scope>NUCLEOTIDE SEQUENCE [LARGE SCALE GENOMIC DNA]</scope>
    <source>
        <strain evidence="3">DSM 16069 / KCTC 12182 / SW-125</strain>
    </source>
</reference>
<dbReference type="RefSeq" id="WP_012799996.1">
    <property type="nucleotide sequence ID" value="NC_013166.1"/>
</dbReference>
<dbReference type="InParanoid" id="C7R650"/>
<evidence type="ECO:0000313" key="2">
    <source>
        <dbReference type="EMBL" id="ACV25481.1"/>
    </source>
</evidence>
<proteinExistence type="predicted"/>
<feature type="transmembrane region" description="Helical" evidence="1">
    <location>
        <begin position="12"/>
        <end position="33"/>
    </location>
</feature>
<dbReference type="AlphaFoldDB" id="C7R650"/>
<keyword evidence="1" id="KW-0472">Membrane</keyword>
<keyword evidence="3" id="KW-1185">Reference proteome</keyword>
<protein>
    <submittedName>
        <fullName evidence="2">Uncharacterized protein</fullName>
    </submittedName>
</protein>
<sequence length="143" mass="16232">MVAPFSSELGVIAYEPKVVLIVLGCCLLILSIIKFFYRKLSWVLSSISTFIAVIAMVFLYPPSSRLAEPNGALRDKVSSYLVQVKKVEAEVLNINHRPKKMFDLIREKDWLVSIDCSGKRQALYIKEPLFGEMYSDVEPVCKK</sequence>
<feature type="transmembrane region" description="Helical" evidence="1">
    <location>
        <begin position="40"/>
        <end position="60"/>
    </location>
</feature>
<dbReference type="KEGG" id="kko:Kkor_0059"/>
<organism evidence="2 3">
    <name type="scientific">Kangiella koreensis (strain DSM 16069 / JCM 12317 / KCTC 12182 / SW-125)</name>
    <dbReference type="NCBI Taxonomy" id="523791"/>
    <lineage>
        <taxon>Bacteria</taxon>
        <taxon>Pseudomonadati</taxon>
        <taxon>Pseudomonadota</taxon>
        <taxon>Gammaproteobacteria</taxon>
        <taxon>Kangiellales</taxon>
        <taxon>Kangiellaceae</taxon>
        <taxon>Kangiella</taxon>
    </lineage>
</organism>
<dbReference type="Proteomes" id="UP000001231">
    <property type="component" value="Chromosome"/>
</dbReference>
<dbReference type="EMBL" id="CP001707">
    <property type="protein sequence ID" value="ACV25481.1"/>
    <property type="molecule type" value="Genomic_DNA"/>
</dbReference>
<evidence type="ECO:0000256" key="1">
    <source>
        <dbReference type="SAM" id="Phobius"/>
    </source>
</evidence>
<dbReference type="STRING" id="523791.Kkor_0059"/>
<keyword evidence="1" id="KW-1133">Transmembrane helix</keyword>
<gene>
    <name evidence="2" type="ordered locus">Kkor_0059</name>
</gene>
<keyword evidence="1" id="KW-0812">Transmembrane</keyword>